<dbReference type="Pfam" id="PF07707">
    <property type="entry name" value="BACK"/>
    <property type="match status" value="1"/>
</dbReference>
<dbReference type="InterPro" id="IPR015915">
    <property type="entry name" value="Kelch-typ_b-propeller"/>
</dbReference>
<reference evidence="12" key="2">
    <citation type="submission" date="2021-01" db="UniProtKB">
        <authorList>
            <consortium name="EnsemblMetazoa"/>
        </authorList>
    </citation>
    <scope>IDENTIFICATION</scope>
</reference>
<dbReference type="EnsemblMetazoa" id="XM_003724193">
    <property type="protein sequence ID" value="XP_003724241"/>
    <property type="gene ID" value="LOC100889922"/>
</dbReference>
<dbReference type="GO" id="GO:0016567">
    <property type="term" value="P:protein ubiquitination"/>
    <property type="evidence" value="ECO:0007669"/>
    <property type="project" value="UniProtKB-UniPathway"/>
</dbReference>
<dbReference type="Gene3D" id="3.30.710.10">
    <property type="entry name" value="Potassium Channel Kv1.1, Chain A"/>
    <property type="match status" value="1"/>
</dbReference>
<dbReference type="Pfam" id="PF01344">
    <property type="entry name" value="Kelch_1"/>
    <property type="match status" value="2"/>
</dbReference>
<dbReference type="RefSeq" id="XP_003724241.1">
    <property type="nucleotide sequence ID" value="XM_003724193.3"/>
</dbReference>
<dbReference type="PIRSF" id="PIRSF037037">
    <property type="entry name" value="Kelch-like_protein_gigaxonin"/>
    <property type="match status" value="1"/>
</dbReference>
<dbReference type="InterPro" id="IPR030563">
    <property type="entry name" value="KEAP1_BTB_POZ_dom"/>
</dbReference>
<keyword evidence="9" id="KW-0539">Nucleus</keyword>
<name>A0A7M7PKX3_STRPU</name>
<evidence type="ECO:0000256" key="3">
    <source>
        <dbReference type="ARBA" id="ARBA00004906"/>
    </source>
</evidence>
<dbReference type="EnsemblMetazoa" id="XM_030996008">
    <property type="protein sequence ID" value="XP_030851868"/>
    <property type="gene ID" value="LOC115928597"/>
</dbReference>
<dbReference type="PANTHER" id="PTHR24412:SF401">
    <property type="entry name" value="FI11917P"/>
    <property type="match status" value="1"/>
</dbReference>
<proteinExistence type="inferred from homology"/>
<evidence type="ECO:0000313" key="13">
    <source>
        <dbReference type="Proteomes" id="UP000007110"/>
    </source>
</evidence>
<comment type="similarity">
    <text evidence="4">Belongs to the KEAP1 family.</text>
</comment>
<evidence type="ECO:0000256" key="9">
    <source>
        <dbReference type="ARBA" id="ARBA00023242"/>
    </source>
</evidence>
<dbReference type="UniPathway" id="UPA00143"/>
<dbReference type="FunCoup" id="A0A7M7PKX3">
    <property type="interactions" value="1248"/>
</dbReference>
<dbReference type="KEGG" id="spu:100889922"/>
<dbReference type="FunFam" id="2.120.10.80:FF:000024">
    <property type="entry name" value="Kelch-like ECH-associated protein 1"/>
    <property type="match status" value="1"/>
</dbReference>
<dbReference type="OMA" id="TECLTEY"/>
<dbReference type="InterPro" id="IPR006652">
    <property type="entry name" value="Kelch_1"/>
</dbReference>
<dbReference type="Pfam" id="PF00651">
    <property type="entry name" value="BTB"/>
    <property type="match status" value="1"/>
</dbReference>
<evidence type="ECO:0000256" key="1">
    <source>
        <dbReference type="ARBA" id="ARBA00004123"/>
    </source>
</evidence>
<dbReference type="EnsemblMetazoa" id="XM_030995976">
    <property type="protein sequence ID" value="XP_030851836"/>
    <property type="gene ID" value="LOC100889922"/>
</dbReference>
<dbReference type="PROSITE" id="PS50097">
    <property type="entry name" value="BTB"/>
    <property type="match status" value="1"/>
</dbReference>
<feature type="domain" description="BTB" evidence="11">
    <location>
        <begin position="63"/>
        <end position="130"/>
    </location>
</feature>
<dbReference type="RefSeq" id="XP_030851868.1">
    <property type="nucleotide sequence ID" value="XM_030996008.1"/>
</dbReference>
<dbReference type="RefSeq" id="XP_030851836.1">
    <property type="nucleotide sequence ID" value="XM_030995976.1"/>
</dbReference>
<evidence type="ECO:0000313" key="12">
    <source>
        <dbReference type="EnsemblMetazoa" id="XP_030851868"/>
    </source>
</evidence>
<dbReference type="GO" id="GO:0043161">
    <property type="term" value="P:proteasome-mediated ubiquitin-dependent protein catabolic process"/>
    <property type="evidence" value="ECO:0000318"/>
    <property type="project" value="GO_Central"/>
</dbReference>
<evidence type="ECO:0000256" key="8">
    <source>
        <dbReference type="ARBA" id="ARBA00022786"/>
    </source>
</evidence>
<evidence type="ECO:0000256" key="6">
    <source>
        <dbReference type="ARBA" id="ARBA00022490"/>
    </source>
</evidence>
<protein>
    <recommendedName>
        <fullName evidence="11">BTB domain-containing protein</fullName>
    </recommendedName>
</protein>
<evidence type="ECO:0000259" key="11">
    <source>
        <dbReference type="PROSITE" id="PS50097"/>
    </source>
</evidence>
<dbReference type="OrthoDB" id="45365at2759"/>
<evidence type="ECO:0000256" key="7">
    <source>
        <dbReference type="ARBA" id="ARBA00022737"/>
    </source>
</evidence>
<dbReference type="SMART" id="SM00612">
    <property type="entry name" value="Kelch"/>
    <property type="match status" value="6"/>
</dbReference>
<dbReference type="Pfam" id="PF24681">
    <property type="entry name" value="Kelch_KLHDC2_KLHL20_DRC7"/>
    <property type="match status" value="1"/>
</dbReference>
<dbReference type="SMART" id="SM00875">
    <property type="entry name" value="BACK"/>
    <property type="match status" value="1"/>
</dbReference>
<evidence type="ECO:0000256" key="10">
    <source>
        <dbReference type="SAM" id="MobiDB-lite"/>
    </source>
</evidence>
<dbReference type="GO" id="GO:0031463">
    <property type="term" value="C:Cul3-RING ubiquitin ligase complex"/>
    <property type="evidence" value="ECO:0000318"/>
    <property type="project" value="GO_Central"/>
</dbReference>
<dbReference type="GO" id="GO:0005737">
    <property type="term" value="C:cytoplasm"/>
    <property type="evidence" value="ECO:0000318"/>
    <property type="project" value="GO_Central"/>
</dbReference>
<keyword evidence="5" id="KW-0880">Kelch repeat</keyword>
<dbReference type="CDD" id="cd18248">
    <property type="entry name" value="BTB_POZ_KLHL19_KEAP1"/>
    <property type="match status" value="1"/>
</dbReference>
<feature type="region of interest" description="Disordered" evidence="10">
    <location>
        <begin position="1"/>
        <end position="27"/>
    </location>
</feature>
<dbReference type="GeneID" id="100889922"/>
<dbReference type="FunFam" id="1.25.40.420:FF:000001">
    <property type="entry name" value="Kelch-like family member 12"/>
    <property type="match status" value="1"/>
</dbReference>
<feature type="compositionally biased region" description="Pro residues" evidence="10">
    <location>
        <begin position="1"/>
        <end position="11"/>
    </location>
</feature>
<dbReference type="SMART" id="SM00225">
    <property type="entry name" value="BTB"/>
    <property type="match status" value="1"/>
</dbReference>
<dbReference type="SUPFAM" id="SSF54695">
    <property type="entry name" value="POZ domain"/>
    <property type="match status" value="1"/>
</dbReference>
<dbReference type="SUPFAM" id="SSF117281">
    <property type="entry name" value="Kelch motif"/>
    <property type="match status" value="1"/>
</dbReference>
<organism evidence="12 13">
    <name type="scientific">Strongylocentrotus purpuratus</name>
    <name type="common">Purple sea urchin</name>
    <dbReference type="NCBI Taxonomy" id="7668"/>
    <lineage>
        <taxon>Eukaryota</taxon>
        <taxon>Metazoa</taxon>
        <taxon>Echinodermata</taxon>
        <taxon>Eleutherozoa</taxon>
        <taxon>Echinozoa</taxon>
        <taxon>Echinoidea</taxon>
        <taxon>Euechinoidea</taxon>
        <taxon>Echinacea</taxon>
        <taxon>Camarodonta</taxon>
        <taxon>Echinidea</taxon>
        <taxon>Strongylocentrotidae</taxon>
        <taxon>Strongylocentrotus</taxon>
    </lineage>
</organism>
<dbReference type="InterPro" id="IPR011705">
    <property type="entry name" value="BACK"/>
</dbReference>
<dbReference type="FunFam" id="3.30.710.10:FF:000001">
    <property type="entry name" value="Kelch-like family member 20"/>
    <property type="match status" value="1"/>
</dbReference>
<dbReference type="Proteomes" id="UP000007110">
    <property type="component" value="Unassembled WGS sequence"/>
</dbReference>
<dbReference type="KEGG" id="spu:115928597"/>
<reference evidence="13" key="1">
    <citation type="submission" date="2015-02" db="EMBL/GenBank/DDBJ databases">
        <title>Genome sequencing for Strongylocentrotus purpuratus.</title>
        <authorList>
            <person name="Murali S."/>
            <person name="Liu Y."/>
            <person name="Vee V."/>
            <person name="English A."/>
            <person name="Wang M."/>
            <person name="Skinner E."/>
            <person name="Han Y."/>
            <person name="Muzny D.M."/>
            <person name="Worley K.C."/>
            <person name="Gibbs R.A."/>
        </authorList>
    </citation>
    <scope>NUCLEOTIDE SEQUENCE</scope>
</reference>
<dbReference type="AlphaFoldDB" id="A0A7M7PKX3"/>
<evidence type="ECO:0000256" key="2">
    <source>
        <dbReference type="ARBA" id="ARBA00004496"/>
    </source>
</evidence>
<keyword evidence="7" id="KW-0677">Repeat</keyword>
<dbReference type="InterPro" id="IPR017096">
    <property type="entry name" value="BTB-kelch_protein"/>
</dbReference>
<comment type="subcellular location">
    <subcellularLocation>
        <location evidence="2">Cytoplasm</location>
    </subcellularLocation>
    <subcellularLocation>
        <location evidence="1">Nucleus</location>
    </subcellularLocation>
</comment>
<keyword evidence="8" id="KW-0833">Ubl conjugation pathway</keyword>
<sequence>MDPPRVPPKPPVSDTASNPPSEWPQKGIRHKIGCDGSITFTSTKHPANAFKIVSELRENRDLCDVTLIVETVKFHAHKVVLASCSQYFKAMFTSGFHECSKQSIEIKDVHPCVFSRIMDFIYTSEITITECSVLELLPKAIMFQITDIVDACCNFLEHQLDPTNCIGISMYAEEHSLRSLSEQASMFVFRHFCEVSQSEEFMNLNLVQLLTVIKHDKLNVWCESEVYDACLRWVRHKEDERRPCLEKLFNCGAIRVEHLSPAFLKRQLDRCDILRDEPKCKDYLSKIFQELQLHKSFKTPKRNPISACVIYTAGGYLRQSLTTVECYNPEEDRWLRLADLPEPRSGLSAATIHGIFYVVGGRNNTAEANTDSNRLDAYNPLNNQWKTLPPMNHPRNRVAVAVLDGLLYSVGGSHQCNQHNSAERYNPDDEKWSMIAPMHTKRIGVGCAVVNRLLYAVGGFDGVNRLNTVECYHTENDEWTMVSAMNTRRSGAGVTSLNGYIFAVGGYDGMNQLSSMERYDMENDQWEFMASMNSRRSALSVDVVGGKVYALGGYDGQDFLSSVECYDPMSDTWQVVTNMCSGRSGAGVAVGMEPCKTGMCSSAANSNR</sequence>
<dbReference type="GeneID" id="115928597"/>
<dbReference type="GO" id="GO:0005634">
    <property type="term" value="C:nucleus"/>
    <property type="evidence" value="ECO:0007669"/>
    <property type="project" value="UniProtKB-SubCell"/>
</dbReference>
<keyword evidence="13" id="KW-1185">Reference proteome</keyword>
<dbReference type="InterPro" id="IPR000210">
    <property type="entry name" value="BTB/POZ_dom"/>
</dbReference>
<keyword evidence="6" id="KW-0963">Cytoplasm</keyword>
<evidence type="ECO:0000256" key="4">
    <source>
        <dbReference type="ARBA" id="ARBA00005288"/>
    </source>
</evidence>
<evidence type="ECO:0000256" key="5">
    <source>
        <dbReference type="ARBA" id="ARBA00022441"/>
    </source>
</evidence>
<comment type="pathway">
    <text evidence="3">Protein modification; protein ubiquitination.</text>
</comment>
<dbReference type="InParanoid" id="A0A7M7PKX3"/>
<dbReference type="Gene3D" id="1.25.40.420">
    <property type="match status" value="1"/>
</dbReference>
<accession>A0A7M7PKX3</accession>
<dbReference type="Gene3D" id="2.120.10.80">
    <property type="entry name" value="Kelch-type beta propeller"/>
    <property type="match status" value="1"/>
</dbReference>
<dbReference type="GO" id="GO:1990756">
    <property type="term" value="F:ubiquitin-like ligase-substrate adaptor activity"/>
    <property type="evidence" value="ECO:0000318"/>
    <property type="project" value="GO_Central"/>
</dbReference>
<dbReference type="PANTHER" id="PTHR24412">
    <property type="entry name" value="KELCH PROTEIN"/>
    <property type="match status" value="1"/>
</dbReference>
<dbReference type="InterPro" id="IPR011333">
    <property type="entry name" value="SKP1/BTB/POZ_sf"/>
</dbReference>